<sequence length="111" mass="12704">MLIKVVLYLMYFYDAIAAAHVLSELFIMDWNPYLPTVVRENKVSGLQNNARNVNNVQLRPWISLSDIWCHILSFLSLSFVVFRSSPNLTTPSEGASLFIRFTSKVCDFSNP</sequence>
<name>A0AAN9NZM7_PHACN</name>
<reference evidence="2 3" key="1">
    <citation type="submission" date="2024-01" db="EMBL/GenBank/DDBJ databases">
        <title>The genomes of 5 underutilized Papilionoideae crops provide insights into root nodulation and disease resistanc.</title>
        <authorList>
            <person name="Jiang F."/>
        </authorList>
    </citation>
    <scope>NUCLEOTIDE SEQUENCE [LARGE SCALE GENOMIC DNA]</scope>
    <source>
        <strain evidence="2">JINMINGXINNONG_FW02</strain>
        <tissue evidence="2">Leaves</tissue>
    </source>
</reference>
<proteinExistence type="predicted"/>
<gene>
    <name evidence="2" type="ORF">VNO80_00216</name>
</gene>
<dbReference type="EMBL" id="JAYMYR010000001">
    <property type="protein sequence ID" value="KAK7381670.1"/>
    <property type="molecule type" value="Genomic_DNA"/>
</dbReference>
<accession>A0AAN9NZM7</accession>
<protein>
    <submittedName>
        <fullName evidence="2">Uncharacterized protein</fullName>
    </submittedName>
</protein>
<evidence type="ECO:0000313" key="2">
    <source>
        <dbReference type="EMBL" id="KAK7381670.1"/>
    </source>
</evidence>
<organism evidence="2 3">
    <name type="scientific">Phaseolus coccineus</name>
    <name type="common">Scarlet runner bean</name>
    <name type="synonym">Phaseolus multiflorus</name>
    <dbReference type="NCBI Taxonomy" id="3886"/>
    <lineage>
        <taxon>Eukaryota</taxon>
        <taxon>Viridiplantae</taxon>
        <taxon>Streptophyta</taxon>
        <taxon>Embryophyta</taxon>
        <taxon>Tracheophyta</taxon>
        <taxon>Spermatophyta</taxon>
        <taxon>Magnoliopsida</taxon>
        <taxon>eudicotyledons</taxon>
        <taxon>Gunneridae</taxon>
        <taxon>Pentapetalae</taxon>
        <taxon>rosids</taxon>
        <taxon>fabids</taxon>
        <taxon>Fabales</taxon>
        <taxon>Fabaceae</taxon>
        <taxon>Papilionoideae</taxon>
        <taxon>50 kb inversion clade</taxon>
        <taxon>NPAAA clade</taxon>
        <taxon>indigoferoid/millettioid clade</taxon>
        <taxon>Phaseoleae</taxon>
        <taxon>Phaseolus</taxon>
    </lineage>
</organism>
<keyword evidence="1" id="KW-0812">Transmembrane</keyword>
<evidence type="ECO:0000256" key="1">
    <source>
        <dbReference type="SAM" id="Phobius"/>
    </source>
</evidence>
<dbReference type="AlphaFoldDB" id="A0AAN9NZM7"/>
<feature type="transmembrane region" description="Helical" evidence="1">
    <location>
        <begin position="61"/>
        <end position="82"/>
    </location>
</feature>
<dbReference type="Proteomes" id="UP001374584">
    <property type="component" value="Unassembled WGS sequence"/>
</dbReference>
<keyword evidence="1" id="KW-0472">Membrane</keyword>
<keyword evidence="1" id="KW-1133">Transmembrane helix</keyword>
<comment type="caution">
    <text evidence="2">The sequence shown here is derived from an EMBL/GenBank/DDBJ whole genome shotgun (WGS) entry which is preliminary data.</text>
</comment>
<evidence type="ECO:0000313" key="3">
    <source>
        <dbReference type="Proteomes" id="UP001374584"/>
    </source>
</evidence>
<feature type="transmembrane region" description="Helical" evidence="1">
    <location>
        <begin position="7"/>
        <end position="28"/>
    </location>
</feature>
<keyword evidence="3" id="KW-1185">Reference proteome</keyword>